<feature type="transmembrane region" description="Helical" evidence="8">
    <location>
        <begin position="216"/>
        <end position="246"/>
    </location>
</feature>
<dbReference type="InterPro" id="IPR000537">
    <property type="entry name" value="UbiA_prenyltransferase"/>
</dbReference>
<dbReference type="Pfam" id="PF01040">
    <property type="entry name" value="UbiA"/>
    <property type="match status" value="1"/>
</dbReference>
<dbReference type="GO" id="GO:0005886">
    <property type="term" value="C:plasma membrane"/>
    <property type="evidence" value="ECO:0007669"/>
    <property type="project" value="UniProtKB-SubCell"/>
</dbReference>
<evidence type="ECO:0000313" key="10">
    <source>
        <dbReference type="EMBL" id="KGN98267.1"/>
    </source>
</evidence>
<feature type="transmembrane region" description="Helical" evidence="8">
    <location>
        <begin position="92"/>
        <end position="111"/>
    </location>
</feature>
<name>A0A0A2G763_9PORP</name>
<evidence type="ECO:0000256" key="5">
    <source>
        <dbReference type="ARBA" id="ARBA00022692"/>
    </source>
</evidence>
<evidence type="ECO:0000256" key="8">
    <source>
        <dbReference type="HAMAP-Rule" id="MF_01937"/>
    </source>
</evidence>
<dbReference type="GO" id="GO:0009234">
    <property type="term" value="P:menaquinone biosynthetic process"/>
    <property type="evidence" value="ECO:0007669"/>
    <property type="project" value="UniProtKB-UniRule"/>
</dbReference>
<comment type="similarity">
    <text evidence="8">Belongs to the MenA family. Type 1 subfamily.</text>
</comment>
<feature type="transmembrane region" description="Helical" evidence="8">
    <location>
        <begin position="118"/>
        <end position="139"/>
    </location>
</feature>
<dbReference type="UniPathway" id="UPA00079">
    <property type="reaction ID" value="UER00168"/>
</dbReference>
<dbReference type="PANTHER" id="PTHR13929">
    <property type="entry name" value="1,4-DIHYDROXY-2-NAPHTHOATE OCTAPRENYLTRANSFERASE"/>
    <property type="match status" value="1"/>
</dbReference>
<organism evidence="10 11">
    <name type="scientific">Porphyromonas gingivicanis</name>
    <dbReference type="NCBI Taxonomy" id="266762"/>
    <lineage>
        <taxon>Bacteria</taxon>
        <taxon>Pseudomonadati</taxon>
        <taxon>Bacteroidota</taxon>
        <taxon>Bacteroidia</taxon>
        <taxon>Bacteroidales</taxon>
        <taxon>Porphyromonadaceae</taxon>
        <taxon>Porphyromonas</taxon>
    </lineage>
</organism>
<dbReference type="OrthoDB" id="9767568at2"/>
<dbReference type="eggNOG" id="COG1575">
    <property type="taxonomic scope" value="Bacteria"/>
</dbReference>
<evidence type="ECO:0000256" key="2">
    <source>
        <dbReference type="ARBA" id="ARBA00022428"/>
    </source>
</evidence>
<protein>
    <recommendedName>
        <fullName evidence="8 9">1,4-dihydroxy-2-naphthoate octaprenyltransferase</fullName>
        <shortName evidence="8">DHNA-octaprenyltransferase</shortName>
        <ecNumber evidence="8 9">2.5.1.74</ecNumber>
    </recommendedName>
</protein>
<dbReference type="PANTHER" id="PTHR13929:SF0">
    <property type="entry name" value="UBIA PRENYLTRANSFERASE DOMAIN-CONTAINING PROTEIN 1"/>
    <property type="match status" value="1"/>
</dbReference>
<dbReference type="PIRSF" id="PIRSF005355">
    <property type="entry name" value="UBIAD1"/>
    <property type="match status" value="1"/>
</dbReference>
<dbReference type="EMBL" id="JQZW01000008">
    <property type="protein sequence ID" value="KGN98267.1"/>
    <property type="molecule type" value="Genomic_DNA"/>
</dbReference>
<dbReference type="AlphaFoldDB" id="A0A0A2G763"/>
<dbReference type="GO" id="GO:0042371">
    <property type="term" value="P:vitamin K biosynthetic process"/>
    <property type="evidence" value="ECO:0007669"/>
    <property type="project" value="TreeGrafter"/>
</dbReference>
<comment type="catalytic activity">
    <reaction evidence="8">
        <text>an all-trans-polyprenyl diphosphate + 1,4-dihydroxy-2-naphthoate + H(+) = a 2-demethylmenaquinol + CO2 + diphosphate</text>
        <dbReference type="Rhea" id="RHEA:26478"/>
        <dbReference type="Rhea" id="RHEA-COMP:9563"/>
        <dbReference type="Rhea" id="RHEA-COMP:9564"/>
        <dbReference type="ChEBI" id="CHEBI:11173"/>
        <dbReference type="ChEBI" id="CHEBI:15378"/>
        <dbReference type="ChEBI" id="CHEBI:16526"/>
        <dbReference type="ChEBI" id="CHEBI:33019"/>
        <dbReference type="ChEBI" id="CHEBI:55437"/>
        <dbReference type="ChEBI" id="CHEBI:58914"/>
        <dbReference type="EC" id="2.5.1.74"/>
    </reaction>
</comment>
<keyword evidence="3 8" id="KW-1003">Cell membrane</keyword>
<accession>A0A0A2G763</accession>
<keyword evidence="2 8" id="KW-0474">Menaquinone biosynthesis</keyword>
<keyword evidence="11" id="KW-1185">Reference proteome</keyword>
<keyword evidence="7 8" id="KW-0472">Membrane</keyword>
<dbReference type="CDD" id="cd13962">
    <property type="entry name" value="PT_UbiA_UBIAD1"/>
    <property type="match status" value="1"/>
</dbReference>
<evidence type="ECO:0000256" key="3">
    <source>
        <dbReference type="ARBA" id="ARBA00022475"/>
    </source>
</evidence>
<gene>
    <name evidence="8" type="primary">menA</name>
    <name evidence="10" type="ORF">HQ36_05065</name>
</gene>
<evidence type="ECO:0000256" key="7">
    <source>
        <dbReference type="ARBA" id="ARBA00023136"/>
    </source>
</evidence>
<evidence type="ECO:0000256" key="9">
    <source>
        <dbReference type="NCBIfam" id="TIGR00751"/>
    </source>
</evidence>
<dbReference type="HAMAP" id="MF_01937">
    <property type="entry name" value="MenA_1"/>
    <property type="match status" value="1"/>
</dbReference>
<evidence type="ECO:0000313" key="11">
    <source>
        <dbReference type="Proteomes" id="UP000030134"/>
    </source>
</evidence>
<feature type="transmembrane region" description="Helical" evidence="8">
    <location>
        <begin position="12"/>
        <end position="31"/>
    </location>
</feature>
<proteinExistence type="inferred from homology"/>
<dbReference type="NCBIfam" id="TIGR00751">
    <property type="entry name" value="menA"/>
    <property type="match status" value="1"/>
</dbReference>
<dbReference type="InterPro" id="IPR044878">
    <property type="entry name" value="UbiA_sf"/>
</dbReference>
<feature type="transmembrane region" description="Helical" evidence="8">
    <location>
        <begin position="145"/>
        <end position="162"/>
    </location>
</feature>
<reference evidence="10 11" key="1">
    <citation type="submission" date="2014-08" db="EMBL/GenBank/DDBJ databases">
        <title>Porphyromonas gingivicanis strain:COT-022_OH1391 Genome sequencing.</title>
        <authorList>
            <person name="Wallis C."/>
            <person name="Deusch O."/>
            <person name="O'Flynn C."/>
            <person name="Davis I."/>
            <person name="Jospin G."/>
            <person name="Darling A.E."/>
            <person name="Coil D.A."/>
            <person name="Alexiev A."/>
            <person name="Horsfall A."/>
            <person name="Kirkwood N."/>
            <person name="Harris S."/>
            <person name="Eisen J.A."/>
        </authorList>
    </citation>
    <scope>NUCLEOTIDE SEQUENCE [LARGE SCALE GENOMIC DNA]</scope>
    <source>
        <strain evidence="11">COT-022 OH1391</strain>
    </source>
</reference>
<keyword evidence="5 8" id="KW-0812">Transmembrane</keyword>
<dbReference type="GO" id="GO:0046428">
    <property type="term" value="F:1,4-dihydroxy-2-naphthoate polyprenyltransferase activity"/>
    <property type="evidence" value="ECO:0007669"/>
    <property type="project" value="UniProtKB-UniRule"/>
</dbReference>
<comment type="pathway">
    <text evidence="8">Quinol/quinone metabolism; menaquinone biosynthesis; menaquinol from 1,4-dihydroxy-2-naphthoate: step 1/2.</text>
</comment>
<evidence type="ECO:0000256" key="4">
    <source>
        <dbReference type="ARBA" id="ARBA00022679"/>
    </source>
</evidence>
<comment type="function">
    <text evidence="8">Conversion of 1,4-dihydroxy-2-naphthoate (DHNA) to demethylmenaquinone (DMK).</text>
</comment>
<evidence type="ECO:0000256" key="6">
    <source>
        <dbReference type="ARBA" id="ARBA00022989"/>
    </source>
</evidence>
<evidence type="ECO:0000256" key="1">
    <source>
        <dbReference type="ARBA" id="ARBA00004141"/>
    </source>
</evidence>
<dbReference type="RefSeq" id="WP_036883863.1">
    <property type="nucleotide sequence ID" value="NZ_JQZW01000008.1"/>
</dbReference>
<feature type="transmembrane region" description="Helical" evidence="8">
    <location>
        <begin position="38"/>
        <end position="55"/>
    </location>
</feature>
<keyword evidence="6 8" id="KW-1133">Transmembrane helix</keyword>
<comment type="subcellular location">
    <subcellularLocation>
        <location evidence="8">Cell membrane</location>
        <topology evidence="8">Multi-pass membrane protein</topology>
    </subcellularLocation>
    <subcellularLocation>
        <location evidence="1">Membrane</location>
        <topology evidence="1">Multi-pass membrane protein</topology>
    </subcellularLocation>
</comment>
<keyword evidence="4 8" id="KW-0808">Transferase</keyword>
<feature type="transmembrane region" description="Helical" evidence="8">
    <location>
        <begin position="169"/>
        <end position="188"/>
    </location>
</feature>
<dbReference type="Gene3D" id="1.10.357.140">
    <property type="entry name" value="UbiA prenyltransferase"/>
    <property type="match status" value="1"/>
</dbReference>
<dbReference type="EC" id="2.5.1.74" evidence="8 9"/>
<comment type="caution">
    <text evidence="10">The sequence shown here is derived from an EMBL/GenBank/DDBJ whole genome shotgun (WGS) entry which is preliminary data.</text>
</comment>
<dbReference type="Proteomes" id="UP000030134">
    <property type="component" value="Unassembled WGS sequence"/>
</dbReference>
<dbReference type="InterPro" id="IPR004657">
    <property type="entry name" value="MenA"/>
</dbReference>
<feature type="transmembrane region" description="Helical" evidence="8">
    <location>
        <begin position="266"/>
        <end position="289"/>
    </location>
</feature>
<dbReference type="STRING" id="266762.HQ36_05065"/>
<dbReference type="InterPro" id="IPR026046">
    <property type="entry name" value="UBIAD1"/>
</dbReference>
<sequence length="290" mass="31863">MTLRQVLYLLRPHTFPASLSPVIVALALAFVDRGELRYLQAILTLLVALLAQSLSNVANDFFDYKKGADGSDRRGFERLLSSGKVSYQSVKGMMYILVGLTALSGITLVALSSWYLVGLGFFIIVLAIAYTGGPFPLAYRGWGEVLVFLFYGIVPGLISYYIQTDTFTLTSLLLSVSVGCANVNILLVNNYRDYESDKACGKNTLIVRFGKELAPLLYLCNLLLSTALLIPISSLWGMFLLGGYLFFMLRVFRQMKLNEGEALNRVLVSTAKGVSVLSICIVTLLLGSLF</sequence>